<evidence type="ECO:0000313" key="3">
    <source>
        <dbReference type="Proteomes" id="UP000198878"/>
    </source>
</evidence>
<organism evidence="2 3">
    <name type="scientific">Amycolatopsis pretoriensis</name>
    <dbReference type="NCBI Taxonomy" id="218821"/>
    <lineage>
        <taxon>Bacteria</taxon>
        <taxon>Bacillati</taxon>
        <taxon>Actinomycetota</taxon>
        <taxon>Actinomycetes</taxon>
        <taxon>Pseudonocardiales</taxon>
        <taxon>Pseudonocardiaceae</taxon>
        <taxon>Amycolatopsis</taxon>
    </lineage>
</organism>
<dbReference type="AlphaFoldDB" id="A0A1H5QFN3"/>
<dbReference type="STRING" id="218821.SAMN05421837_102933"/>
<accession>A0A1H5QFN3</accession>
<proteinExistence type="predicted"/>
<reference evidence="3" key="1">
    <citation type="submission" date="2016-10" db="EMBL/GenBank/DDBJ databases">
        <authorList>
            <person name="Varghese N."/>
            <person name="Submissions S."/>
        </authorList>
    </citation>
    <scope>NUCLEOTIDE SEQUENCE [LARGE SCALE GENOMIC DNA]</scope>
    <source>
        <strain evidence="3">DSM 44654</strain>
    </source>
</reference>
<evidence type="ECO:0000256" key="1">
    <source>
        <dbReference type="SAM" id="MobiDB-lite"/>
    </source>
</evidence>
<evidence type="ECO:0000313" key="2">
    <source>
        <dbReference type="EMBL" id="SEF24942.1"/>
    </source>
</evidence>
<sequence length="67" mass="7357">MGSGTRRGYRRRSRVAVSSTTGGREISNRLRKEHGDVQGWLSATLGDDEKHGWTSGSLIGCGWDYTS</sequence>
<dbReference type="Proteomes" id="UP000198878">
    <property type="component" value="Unassembled WGS sequence"/>
</dbReference>
<keyword evidence="3" id="KW-1185">Reference proteome</keyword>
<protein>
    <submittedName>
        <fullName evidence="2">Uncharacterized protein</fullName>
    </submittedName>
</protein>
<dbReference type="EMBL" id="FNUJ01000002">
    <property type="protein sequence ID" value="SEF24942.1"/>
    <property type="molecule type" value="Genomic_DNA"/>
</dbReference>
<feature type="region of interest" description="Disordered" evidence="1">
    <location>
        <begin position="1"/>
        <end position="31"/>
    </location>
</feature>
<name>A0A1H5QFN3_9PSEU</name>
<gene>
    <name evidence="2" type="ORF">SAMN05421837_102933</name>
</gene>